<evidence type="ECO:0000313" key="2">
    <source>
        <dbReference type="EMBL" id="CAG5132919.1"/>
    </source>
</evidence>
<name>A0A8S3ZTS5_9EUPU</name>
<organism evidence="2 3">
    <name type="scientific">Candidula unifasciata</name>
    <dbReference type="NCBI Taxonomy" id="100452"/>
    <lineage>
        <taxon>Eukaryota</taxon>
        <taxon>Metazoa</taxon>
        <taxon>Spiralia</taxon>
        <taxon>Lophotrochozoa</taxon>
        <taxon>Mollusca</taxon>
        <taxon>Gastropoda</taxon>
        <taxon>Heterobranchia</taxon>
        <taxon>Euthyneura</taxon>
        <taxon>Panpulmonata</taxon>
        <taxon>Eupulmonata</taxon>
        <taxon>Stylommatophora</taxon>
        <taxon>Helicina</taxon>
        <taxon>Helicoidea</taxon>
        <taxon>Geomitridae</taxon>
        <taxon>Candidula</taxon>
    </lineage>
</organism>
<dbReference type="OrthoDB" id="6157456at2759"/>
<dbReference type="EMBL" id="CAJHNH020005757">
    <property type="protein sequence ID" value="CAG5132919.1"/>
    <property type="molecule type" value="Genomic_DNA"/>
</dbReference>
<feature type="compositionally biased region" description="Polar residues" evidence="1">
    <location>
        <begin position="13"/>
        <end position="31"/>
    </location>
</feature>
<accession>A0A8S3ZTS5</accession>
<comment type="caution">
    <text evidence="2">The sequence shown here is derived from an EMBL/GenBank/DDBJ whole genome shotgun (WGS) entry which is preliminary data.</text>
</comment>
<feature type="region of interest" description="Disordered" evidence="1">
    <location>
        <begin position="112"/>
        <end position="148"/>
    </location>
</feature>
<feature type="region of interest" description="Disordered" evidence="1">
    <location>
        <begin position="181"/>
        <end position="202"/>
    </location>
</feature>
<reference evidence="2" key="1">
    <citation type="submission" date="2021-04" db="EMBL/GenBank/DDBJ databases">
        <authorList>
            <consortium name="Molecular Ecology Group"/>
        </authorList>
    </citation>
    <scope>NUCLEOTIDE SEQUENCE</scope>
</reference>
<protein>
    <submittedName>
        <fullName evidence="2">Uncharacterized protein</fullName>
    </submittedName>
</protein>
<feature type="region of interest" description="Disordered" evidence="1">
    <location>
        <begin position="1"/>
        <end position="68"/>
    </location>
</feature>
<gene>
    <name evidence="2" type="ORF">CUNI_LOCUS18477</name>
</gene>
<dbReference type="AlphaFoldDB" id="A0A8S3ZTS5"/>
<dbReference type="Proteomes" id="UP000678393">
    <property type="component" value="Unassembled WGS sequence"/>
</dbReference>
<evidence type="ECO:0000313" key="3">
    <source>
        <dbReference type="Proteomes" id="UP000678393"/>
    </source>
</evidence>
<sequence>MSTTLGSSLRLRNGQNANTNTTDFTHSSNNVIPPLPKKTLPNHVLSKKSANRTSVREENEQRPCSTAMVDSLHRDAGREQVGTESFQMTAMKVFCTKVPNYGYLTPADAPVNNESHARSTVTRNSPVTNRITRRSDSEPRNVDLSTSIPVSPTSVLSVSRLSTEYDLPDEDMDHYNRIHDDQWHPSNGQQGQSQIPGVPDDSAHTYLQFSSKSSSNTIQQCTSLSRVNCWIVVSLTATLIISMTALSLSIYELASVSANTRHISLNLTKSLGEMSITVNDLIQENEVFKGALESQKTNVTLLTEDKMNHAWTQFENLKLVIESFSDKFDDRIANLSLTPGPQGDPGTVNYSLCVNESVSASAPASATVRTETSLLPSMTDIQNYFVTFAYCTYSGATDVNLDSLKDNTTQRQRYRCKCWGQVSGVNQTVCSVFVWMCPQEWV</sequence>
<keyword evidence="3" id="KW-1185">Reference proteome</keyword>
<feature type="compositionally biased region" description="Polar residues" evidence="1">
    <location>
        <begin position="112"/>
        <end position="130"/>
    </location>
</feature>
<evidence type="ECO:0000256" key="1">
    <source>
        <dbReference type="SAM" id="MobiDB-lite"/>
    </source>
</evidence>
<feature type="compositionally biased region" description="Polar residues" evidence="1">
    <location>
        <begin position="184"/>
        <end position="195"/>
    </location>
</feature>
<proteinExistence type="predicted"/>